<proteinExistence type="predicted"/>
<evidence type="ECO:0000259" key="5">
    <source>
        <dbReference type="SMART" id="SM00797"/>
    </source>
</evidence>
<comment type="caution">
    <text evidence="6">The sequence shown here is derived from an EMBL/GenBank/DDBJ whole genome shotgun (WGS) entry which is preliminary data.</text>
</comment>
<dbReference type="PANTHER" id="PTHR43309:SF5">
    <property type="entry name" value="5-OXOPROLINASE SUBUNIT C"/>
    <property type="match status" value="1"/>
</dbReference>
<dbReference type="Proteomes" id="UP001595932">
    <property type="component" value="Unassembled WGS sequence"/>
</dbReference>
<keyword evidence="1" id="KW-0547">Nucleotide-binding</keyword>
<dbReference type="Gene3D" id="2.40.100.10">
    <property type="entry name" value="Cyclophilin-like"/>
    <property type="match status" value="1"/>
</dbReference>
<dbReference type="PANTHER" id="PTHR43309">
    <property type="entry name" value="5-OXOPROLINASE SUBUNIT C"/>
    <property type="match status" value="1"/>
</dbReference>
<keyword evidence="3" id="KW-0067">ATP-binding</keyword>
<dbReference type="InterPro" id="IPR003778">
    <property type="entry name" value="CT_A_B"/>
</dbReference>
<keyword evidence="4" id="KW-0175">Coiled coil</keyword>
<dbReference type="RefSeq" id="WP_377276248.1">
    <property type="nucleotide sequence ID" value="NZ_JBHSGL010000002.1"/>
</dbReference>
<sequence length="324" mass="35537">MLNIHKSGVQTSIQDLGRTGYQRYGVIASGVADPFAHRIANLLVGNAESSPTLEIALSGPTIEFEADHFIAICGGDLSPSLDGQPLGMWRGHFVPKGSILSFGEPKRGARSYLAIAGSFDVPSVMGSYSTYLRAGLAGFNGRALKNGDILHITPLSTERLDALVRSHDQTADWLIPPARYYPQPVIRMIPGRQFLLFNEESRLHIFQEAFTISVDSDRMGYRLEGPALELEKPNELISEAVAFGSVQVPADGKPIVLLADRQTTGGYPKIGQVASVDLPLISQLKPGESLKFREITVDQAEQLYLKQEQQIQRLKIAIQVKREE</sequence>
<dbReference type="SMART" id="SM00797">
    <property type="entry name" value="AHS2"/>
    <property type="match status" value="1"/>
</dbReference>
<keyword evidence="7" id="KW-1185">Reference proteome</keyword>
<name>A0ABV9MAD2_9BACL</name>
<dbReference type="NCBIfam" id="TIGR00724">
    <property type="entry name" value="urea_amlyse_rel"/>
    <property type="match status" value="1"/>
</dbReference>
<evidence type="ECO:0000256" key="4">
    <source>
        <dbReference type="SAM" id="Coils"/>
    </source>
</evidence>
<evidence type="ECO:0000256" key="3">
    <source>
        <dbReference type="ARBA" id="ARBA00022840"/>
    </source>
</evidence>
<evidence type="ECO:0000256" key="1">
    <source>
        <dbReference type="ARBA" id="ARBA00022741"/>
    </source>
</evidence>
<protein>
    <submittedName>
        <fullName evidence="6">Biotin-dependent carboxyltransferase family protein</fullName>
    </submittedName>
</protein>
<dbReference type="Pfam" id="PF02626">
    <property type="entry name" value="CT_A_B"/>
    <property type="match status" value="1"/>
</dbReference>
<feature type="coiled-coil region" evidence="4">
    <location>
        <begin position="297"/>
        <end position="324"/>
    </location>
</feature>
<reference evidence="7" key="1">
    <citation type="journal article" date="2019" name="Int. J. Syst. Evol. Microbiol.">
        <title>The Global Catalogue of Microorganisms (GCM) 10K type strain sequencing project: providing services to taxonomists for standard genome sequencing and annotation.</title>
        <authorList>
            <consortium name="The Broad Institute Genomics Platform"/>
            <consortium name="The Broad Institute Genome Sequencing Center for Infectious Disease"/>
            <person name="Wu L."/>
            <person name="Ma J."/>
        </authorList>
    </citation>
    <scope>NUCLEOTIDE SEQUENCE [LARGE SCALE GENOMIC DNA]</scope>
    <source>
        <strain evidence="7">CGMCC 1.12151</strain>
    </source>
</reference>
<dbReference type="InterPro" id="IPR052708">
    <property type="entry name" value="PxpC"/>
</dbReference>
<evidence type="ECO:0000256" key="2">
    <source>
        <dbReference type="ARBA" id="ARBA00022801"/>
    </source>
</evidence>
<gene>
    <name evidence="6" type="ORF">ACFO5U_02075</name>
</gene>
<keyword evidence="2" id="KW-0378">Hydrolase</keyword>
<dbReference type="SUPFAM" id="SSF50891">
    <property type="entry name" value="Cyclophilin-like"/>
    <property type="match status" value="1"/>
</dbReference>
<dbReference type="EMBL" id="JBHSGL010000002">
    <property type="protein sequence ID" value="MFC4711628.1"/>
    <property type="molecule type" value="Genomic_DNA"/>
</dbReference>
<evidence type="ECO:0000313" key="7">
    <source>
        <dbReference type="Proteomes" id="UP001595932"/>
    </source>
</evidence>
<organism evidence="6 7">
    <name type="scientific">Planococcus dechangensis</name>
    <dbReference type="NCBI Taxonomy" id="1176255"/>
    <lineage>
        <taxon>Bacteria</taxon>
        <taxon>Bacillati</taxon>
        <taxon>Bacillota</taxon>
        <taxon>Bacilli</taxon>
        <taxon>Bacillales</taxon>
        <taxon>Caryophanaceae</taxon>
        <taxon>Planococcus</taxon>
    </lineage>
</organism>
<evidence type="ECO:0000313" key="6">
    <source>
        <dbReference type="EMBL" id="MFC4711628.1"/>
    </source>
</evidence>
<accession>A0ABV9MAD2</accession>
<dbReference type="InterPro" id="IPR029000">
    <property type="entry name" value="Cyclophilin-like_dom_sf"/>
</dbReference>
<feature type="domain" description="Carboxyltransferase" evidence="5">
    <location>
        <begin position="23"/>
        <end position="310"/>
    </location>
</feature>